<dbReference type="InterPro" id="IPR017979">
    <property type="entry name" value="GPCR_3_CS"/>
</dbReference>
<dbReference type="PANTHER" id="PTHR10519:SF74">
    <property type="entry name" value="GAMMA-AMINOBUTYRIC ACID TYPE B RECEPTOR SUBUNIT 2"/>
    <property type="match status" value="1"/>
</dbReference>
<feature type="transmembrane region" description="Helical" evidence="12">
    <location>
        <begin position="211"/>
        <end position="236"/>
    </location>
</feature>
<keyword evidence="8" id="KW-0325">Glycoprotein</keyword>
<dbReference type="PRINTS" id="PR01176">
    <property type="entry name" value="GABABRECEPTR"/>
</dbReference>
<dbReference type="AlphaFoldDB" id="A0AA88LI72"/>
<dbReference type="SUPFAM" id="SSF53822">
    <property type="entry name" value="Periplasmic binding protein-like I"/>
    <property type="match status" value="1"/>
</dbReference>
<evidence type="ECO:0000313" key="14">
    <source>
        <dbReference type="EMBL" id="KAK2722670.1"/>
    </source>
</evidence>
<dbReference type="InterPro" id="IPR028082">
    <property type="entry name" value="Peripla_BP_I"/>
</dbReference>
<sequence length="975" mass="109869">MGIYGKRYQWIIAGPQQEQWWLEDSHSECSLKELLTALEGVIVVEVQSLTDKGLRTISGLTSSEYAAQYNALRGGEYTKFHGYAYDALWTIALAIDTVSYRMRQRHSRVYRNQSLADFSYRSSFWEKLFLDALRTTSFNGVTGSVKFTDNEREGYIVIKQFQDDREEKVGLFDGLSNELAVYERTIYWSGGRPPKDRTLQIIVKSRVNRTIFSILSTISSLGILLALIFLAINIRYRNQRNIKMSSPYLNNVIIVGCFLTYTSVILLGLDSGLTSEAALPVICTARVWTLMAGFTLAFGSMFSKTWRVHSVFTDIKMNKKAIKDYKLFMVVGILLAVDMAIMITWQVIDPFYRETKTLDPYPDTSNEDIEITPENEYCKSHHMTIFVGCIYGYKGLLMVYGCFLAWETRNVNIPALNDSKYIGMSVYNVVIMCLLGAGISYVLSDQQDVSFIIISVFIIFCTTGTLCLVFVPKVIELRRNPQGKVVKRIKRGQSTKQKRDPKNGGNEIIIKAKDSNSDLKKQLREKEEQIKALAKELGEELMETSFIETSEVTSSVARRKQCRKGSISVCESTSLYSVTSVTEGGTVMETNEGKRGNDSDESSSEDGIDEKRPSSISHPMAMLMGGLMRNSVVETMLLTSGNVTVVHKEFSEKEVPPINGSCILDKCKTLNCTLSALISSSAPIPLADTKDCNCEVNFRRCVSLGSERSLNSYNWDSRSVQNYSIIGEINSLSISDKDSLSAHELSANNISLNYDVSNIVLPSYTERALDNCTALLSSNEEKPDNSSQRLSLPLDFRQNSISSRDSYATCVSNSLPIECESPSAYFSMDVSHCERILDDCESTRIGGIEWRRSSMIEDLYGGLEWRRQSKTSEERQVNTRQSLIGNQDSSQSTLCPQIQPSSFETKSHKRREDRYSGSFSVPDISNGRRNPEDMQTILPIFHQLLEEKKRQNTEDQFSMSSCPNISIKCDIVEYL</sequence>
<feature type="region of interest" description="Disordered" evidence="11">
    <location>
        <begin position="583"/>
        <end position="616"/>
    </location>
</feature>
<feature type="compositionally biased region" description="Polar residues" evidence="11">
    <location>
        <begin position="878"/>
        <end position="904"/>
    </location>
</feature>
<evidence type="ECO:0000256" key="7">
    <source>
        <dbReference type="ARBA" id="ARBA00023170"/>
    </source>
</evidence>
<keyword evidence="4 12" id="KW-1133">Transmembrane helix</keyword>
<accession>A0AA88LI72</accession>
<feature type="compositionally biased region" description="Acidic residues" evidence="11">
    <location>
        <begin position="599"/>
        <end position="608"/>
    </location>
</feature>
<organism evidence="14 15">
    <name type="scientific">Artemia franciscana</name>
    <name type="common">Brine shrimp</name>
    <name type="synonym">Artemia sanfranciscana</name>
    <dbReference type="NCBI Taxonomy" id="6661"/>
    <lineage>
        <taxon>Eukaryota</taxon>
        <taxon>Metazoa</taxon>
        <taxon>Ecdysozoa</taxon>
        <taxon>Arthropoda</taxon>
        <taxon>Crustacea</taxon>
        <taxon>Branchiopoda</taxon>
        <taxon>Anostraca</taxon>
        <taxon>Artemiidae</taxon>
        <taxon>Artemia</taxon>
    </lineage>
</organism>
<dbReference type="Pfam" id="PF01094">
    <property type="entry name" value="ANF_receptor"/>
    <property type="match status" value="1"/>
</dbReference>
<evidence type="ECO:0000256" key="12">
    <source>
        <dbReference type="SAM" id="Phobius"/>
    </source>
</evidence>
<evidence type="ECO:0000256" key="3">
    <source>
        <dbReference type="ARBA" id="ARBA00022692"/>
    </source>
</evidence>
<dbReference type="PANTHER" id="PTHR10519">
    <property type="entry name" value="GABA-B RECEPTOR"/>
    <property type="match status" value="1"/>
</dbReference>
<feature type="coiled-coil region" evidence="10">
    <location>
        <begin position="509"/>
        <end position="543"/>
    </location>
</feature>
<keyword evidence="3 12" id="KW-0812">Transmembrane</keyword>
<dbReference type="GO" id="GO:0004965">
    <property type="term" value="F:G protein-coupled GABA receptor activity"/>
    <property type="evidence" value="ECO:0007669"/>
    <property type="project" value="InterPro"/>
</dbReference>
<comment type="subcellular location">
    <subcellularLocation>
        <location evidence="1">Cell membrane</location>
        <topology evidence="1">Multi-pass membrane protein</topology>
    </subcellularLocation>
</comment>
<keyword evidence="15" id="KW-1185">Reference proteome</keyword>
<dbReference type="GO" id="GO:0007214">
    <property type="term" value="P:gamma-aminobutyric acid signaling pathway"/>
    <property type="evidence" value="ECO:0007669"/>
    <property type="project" value="TreeGrafter"/>
</dbReference>
<keyword evidence="10" id="KW-0175">Coiled coil</keyword>
<evidence type="ECO:0000256" key="2">
    <source>
        <dbReference type="ARBA" id="ARBA00022475"/>
    </source>
</evidence>
<evidence type="ECO:0000256" key="5">
    <source>
        <dbReference type="ARBA" id="ARBA00023040"/>
    </source>
</evidence>
<evidence type="ECO:0000256" key="4">
    <source>
        <dbReference type="ARBA" id="ARBA00022989"/>
    </source>
</evidence>
<evidence type="ECO:0000259" key="13">
    <source>
        <dbReference type="PROSITE" id="PS50259"/>
    </source>
</evidence>
<feature type="transmembrane region" description="Helical" evidence="12">
    <location>
        <begin position="449"/>
        <end position="471"/>
    </location>
</feature>
<evidence type="ECO:0000256" key="8">
    <source>
        <dbReference type="ARBA" id="ARBA00023180"/>
    </source>
</evidence>
<protein>
    <recommendedName>
        <fullName evidence="13">G-protein coupled receptors family 3 profile domain-containing protein</fullName>
    </recommendedName>
</protein>
<gene>
    <name evidence="14" type="ORF">QYM36_003003</name>
</gene>
<evidence type="ECO:0000256" key="1">
    <source>
        <dbReference type="ARBA" id="ARBA00004651"/>
    </source>
</evidence>
<name>A0AA88LI72_ARTSF</name>
<dbReference type="PROSITE" id="PS50259">
    <property type="entry name" value="G_PROTEIN_RECEP_F3_4"/>
    <property type="match status" value="1"/>
</dbReference>
<feature type="transmembrane region" description="Helical" evidence="12">
    <location>
        <begin position="426"/>
        <end position="443"/>
    </location>
</feature>
<feature type="transmembrane region" description="Helical" evidence="12">
    <location>
        <begin position="287"/>
        <end position="306"/>
    </location>
</feature>
<feature type="region of interest" description="Disordered" evidence="11">
    <location>
        <begin position="868"/>
        <end position="932"/>
    </location>
</feature>
<dbReference type="PRINTS" id="PR01177">
    <property type="entry name" value="GABAB1RECPTR"/>
</dbReference>
<feature type="compositionally biased region" description="Basic and acidic residues" evidence="11">
    <location>
        <begin position="868"/>
        <end position="877"/>
    </location>
</feature>
<dbReference type="InterPro" id="IPR017978">
    <property type="entry name" value="GPCR_3_C"/>
</dbReference>
<dbReference type="EMBL" id="JAVRJZ010000005">
    <property type="protein sequence ID" value="KAK2722670.1"/>
    <property type="molecule type" value="Genomic_DNA"/>
</dbReference>
<dbReference type="InterPro" id="IPR002455">
    <property type="entry name" value="GPCR3_GABA-B"/>
</dbReference>
<feature type="domain" description="G-protein coupled receptors family 3 profile" evidence="13">
    <location>
        <begin position="218"/>
        <end position="493"/>
    </location>
</feature>
<reference evidence="14" key="1">
    <citation type="submission" date="2023-07" db="EMBL/GenBank/DDBJ databases">
        <title>Chromosome-level genome assembly of Artemia franciscana.</title>
        <authorList>
            <person name="Jo E."/>
        </authorList>
    </citation>
    <scope>NUCLEOTIDE SEQUENCE</scope>
    <source>
        <tissue evidence="14">Whole body</tissue>
    </source>
</reference>
<feature type="transmembrane region" description="Helical" evidence="12">
    <location>
        <begin position="248"/>
        <end position="267"/>
    </location>
</feature>
<keyword evidence="9" id="KW-0807">Transducer</keyword>
<evidence type="ECO:0000256" key="11">
    <source>
        <dbReference type="SAM" id="MobiDB-lite"/>
    </source>
</evidence>
<feature type="transmembrane region" description="Helical" evidence="12">
    <location>
        <begin position="383"/>
        <end position="406"/>
    </location>
</feature>
<evidence type="ECO:0000256" key="6">
    <source>
        <dbReference type="ARBA" id="ARBA00023136"/>
    </source>
</evidence>
<keyword evidence="7" id="KW-0675">Receptor</keyword>
<dbReference type="Proteomes" id="UP001187531">
    <property type="component" value="Unassembled WGS sequence"/>
</dbReference>
<keyword evidence="5" id="KW-0297">G-protein coupled receptor</keyword>
<comment type="caution">
    <text evidence="14">The sequence shown here is derived from an EMBL/GenBank/DDBJ whole genome shotgun (WGS) entry which is preliminary data.</text>
</comment>
<keyword evidence="2" id="KW-1003">Cell membrane</keyword>
<evidence type="ECO:0000256" key="10">
    <source>
        <dbReference type="SAM" id="Coils"/>
    </source>
</evidence>
<evidence type="ECO:0000256" key="9">
    <source>
        <dbReference type="ARBA" id="ARBA00023224"/>
    </source>
</evidence>
<dbReference type="PROSITE" id="PS00981">
    <property type="entry name" value="G_PROTEIN_RECEP_F3_3"/>
    <property type="match status" value="1"/>
</dbReference>
<dbReference type="GO" id="GO:0038039">
    <property type="term" value="C:G protein-coupled receptor heterodimeric complex"/>
    <property type="evidence" value="ECO:0007669"/>
    <property type="project" value="TreeGrafter"/>
</dbReference>
<evidence type="ECO:0000313" key="15">
    <source>
        <dbReference type="Proteomes" id="UP001187531"/>
    </source>
</evidence>
<keyword evidence="6 12" id="KW-0472">Membrane</keyword>
<dbReference type="Pfam" id="PF00003">
    <property type="entry name" value="7tm_3"/>
    <property type="match status" value="1"/>
</dbReference>
<proteinExistence type="predicted"/>
<feature type="transmembrane region" description="Helical" evidence="12">
    <location>
        <begin position="327"/>
        <end position="348"/>
    </location>
</feature>
<dbReference type="InterPro" id="IPR001828">
    <property type="entry name" value="ANF_lig-bd_rcpt"/>
</dbReference>
<dbReference type="Gene3D" id="3.40.50.2300">
    <property type="match status" value="1"/>
</dbReference>